<dbReference type="HOGENOM" id="CLU_3009059_0_0_6"/>
<dbReference type="EMBL" id="FO082060">
    <property type="protein sequence ID" value="CCE23641.1"/>
    <property type="molecule type" value="Genomic_DNA"/>
</dbReference>
<evidence type="ECO:0000313" key="2">
    <source>
        <dbReference type="EMBL" id="CCE23641.1"/>
    </source>
</evidence>
<name>G4T2Y8_META2</name>
<protein>
    <submittedName>
        <fullName evidence="2">Uncharacterized protein</fullName>
    </submittedName>
</protein>
<dbReference type="Proteomes" id="UP000008315">
    <property type="component" value="Chromosome"/>
</dbReference>
<proteinExistence type="predicted"/>
<evidence type="ECO:0000313" key="3">
    <source>
        <dbReference type="Proteomes" id="UP000008315"/>
    </source>
</evidence>
<keyword evidence="1" id="KW-0812">Transmembrane</keyword>
<gene>
    <name evidence="2" type="ordered locus">MEALZ_1955</name>
</gene>
<keyword evidence="1" id="KW-1133">Transmembrane helix</keyword>
<organism evidence="2 3">
    <name type="scientific">Methylotuvimicrobium alcaliphilum (strain DSM 19304 / NCIMB 14124 / VKM B-2133 / 20Z)</name>
    <name type="common">Methylomicrobium alcaliphilum</name>
    <dbReference type="NCBI Taxonomy" id="1091494"/>
    <lineage>
        <taxon>Bacteria</taxon>
        <taxon>Pseudomonadati</taxon>
        <taxon>Pseudomonadota</taxon>
        <taxon>Gammaproteobacteria</taxon>
        <taxon>Methylococcales</taxon>
        <taxon>Methylococcaceae</taxon>
        <taxon>Methylotuvimicrobium</taxon>
    </lineage>
</organism>
<sequence length="56" mass="6389">MSISIAGLIFLLVSIVFFGLVLRNFWTHRHSLTTEAQIWLRLAMIFGIVAVLLLFV</sequence>
<dbReference type="RefSeq" id="WP_014148433.1">
    <property type="nucleotide sequence ID" value="NC_016112.1"/>
</dbReference>
<reference evidence="3" key="1">
    <citation type="journal article" date="2012" name="J. Bacteriol.">
        <title>Genome sequence of the haloalkaliphilic methanotrophic bacterium Methylomicrobium alcaliphilum 20Z.</title>
        <authorList>
            <person name="Vuilleumier S."/>
            <person name="Khmelenina V.N."/>
            <person name="Bringel F."/>
            <person name="Reshetnikov A.S."/>
            <person name="Lajus A."/>
            <person name="Mangenot S."/>
            <person name="Rouy Z."/>
            <person name="Op den Camp H.J."/>
            <person name="Jetten M.S."/>
            <person name="Dispirito A.A."/>
            <person name="Dunfield P."/>
            <person name="Klotz M.G."/>
            <person name="Semrau J.D."/>
            <person name="Stein L.Y."/>
            <person name="Barbe V."/>
            <person name="Medigue C."/>
            <person name="Trotsenko Y.A."/>
            <person name="Kalyuzhnaya M.G."/>
        </authorList>
    </citation>
    <scope>NUCLEOTIDE SEQUENCE [LARGE SCALE GENOMIC DNA]</scope>
    <source>
        <strain evidence="3">DSM 19304 / NCIMB 14124 / VKM B-2133 / 20Z</strain>
    </source>
</reference>
<dbReference type="KEGG" id="mah:MEALZ_1955"/>
<keyword evidence="1" id="KW-0472">Membrane</keyword>
<accession>G4T2Y8</accession>
<keyword evidence="3" id="KW-1185">Reference proteome</keyword>
<feature type="transmembrane region" description="Helical" evidence="1">
    <location>
        <begin position="38"/>
        <end position="55"/>
    </location>
</feature>
<dbReference type="STRING" id="1091494.MEALZ_1955"/>
<dbReference type="PATRIC" id="fig|271065.3.peg.2013"/>
<feature type="transmembrane region" description="Helical" evidence="1">
    <location>
        <begin position="6"/>
        <end position="26"/>
    </location>
</feature>
<evidence type="ECO:0000256" key="1">
    <source>
        <dbReference type="SAM" id="Phobius"/>
    </source>
</evidence>
<dbReference type="AlphaFoldDB" id="G4T2Y8"/>